<dbReference type="CDD" id="cd05233">
    <property type="entry name" value="SDR_c"/>
    <property type="match status" value="1"/>
</dbReference>
<dbReference type="EMBL" id="AWGB01000016">
    <property type="protein sequence ID" value="ESQ91660.1"/>
    <property type="molecule type" value="Genomic_DNA"/>
</dbReference>
<protein>
    <submittedName>
        <fullName evidence="5">Dehydrogenase</fullName>
    </submittedName>
</protein>
<dbReference type="InterPro" id="IPR036291">
    <property type="entry name" value="NAD(P)-bd_dom_sf"/>
</dbReference>
<dbReference type="RefSeq" id="WP_018080743.1">
    <property type="nucleotide sequence ID" value="NZ_AQWM01000002.1"/>
</dbReference>
<dbReference type="PANTHER" id="PTHR44196:SF2">
    <property type="entry name" value="SHORT-CHAIN DEHYDROGENASE-RELATED"/>
    <property type="match status" value="1"/>
</dbReference>
<accession>V4Q1G7</accession>
<dbReference type="PRINTS" id="PR00081">
    <property type="entry name" value="GDHRDH"/>
</dbReference>
<dbReference type="GO" id="GO:0016491">
    <property type="term" value="F:oxidoreductase activity"/>
    <property type="evidence" value="ECO:0007669"/>
    <property type="project" value="UniProtKB-KW"/>
</dbReference>
<evidence type="ECO:0000256" key="1">
    <source>
        <dbReference type="ARBA" id="ARBA00006484"/>
    </source>
</evidence>
<evidence type="ECO:0000313" key="5">
    <source>
        <dbReference type="EMBL" id="ESQ91660.1"/>
    </source>
</evidence>
<dbReference type="Proteomes" id="UP000017837">
    <property type="component" value="Unassembled WGS sequence"/>
</dbReference>
<keyword evidence="2" id="KW-0560">Oxidoreductase</keyword>
<organism evidence="5 6">
    <name type="scientific">Asticcacaulis benevestitus DSM 16100 = ATCC BAA-896</name>
    <dbReference type="NCBI Taxonomy" id="1121022"/>
    <lineage>
        <taxon>Bacteria</taxon>
        <taxon>Pseudomonadati</taxon>
        <taxon>Pseudomonadota</taxon>
        <taxon>Alphaproteobacteria</taxon>
        <taxon>Caulobacterales</taxon>
        <taxon>Caulobacteraceae</taxon>
        <taxon>Asticcacaulis</taxon>
    </lineage>
</organism>
<evidence type="ECO:0000313" key="6">
    <source>
        <dbReference type="Proteomes" id="UP000017837"/>
    </source>
</evidence>
<reference evidence="5 6" key="1">
    <citation type="journal article" date="2014" name="Nature">
        <title>Sequential evolution of bacterial morphology by co-option of a developmental regulator.</title>
        <authorList>
            <person name="Jiang C."/>
            <person name="Brown P.J."/>
            <person name="Ducret A."/>
            <person name="Brun Y.V."/>
        </authorList>
    </citation>
    <scope>NUCLEOTIDE SEQUENCE [LARGE SCALE GENOMIC DNA]</scope>
    <source>
        <strain evidence="5 6">DSM 16100</strain>
    </source>
</reference>
<dbReference type="OrthoDB" id="9808814at2"/>
<keyword evidence="6" id="KW-1185">Reference proteome</keyword>
<dbReference type="SMART" id="SM00822">
    <property type="entry name" value="PKS_KR"/>
    <property type="match status" value="1"/>
</dbReference>
<dbReference type="InterPro" id="IPR057326">
    <property type="entry name" value="KR_dom"/>
</dbReference>
<dbReference type="PIRSF" id="PIRSF000126">
    <property type="entry name" value="11-beta-HSD1"/>
    <property type="match status" value="1"/>
</dbReference>
<dbReference type="Gene3D" id="3.40.50.720">
    <property type="entry name" value="NAD(P)-binding Rossmann-like Domain"/>
    <property type="match status" value="1"/>
</dbReference>
<proteinExistence type="inferred from homology"/>
<dbReference type="PRINTS" id="PR00080">
    <property type="entry name" value="SDRFAMILY"/>
</dbReference>
<dbReference type="eggNOG" id="COG0300">
    <property type="taxonomic scope" value="Bacteria"/>
</dbReference>
<dbReference type="AlphaFoldDB" id="V4Q1G7"/>
<dbReference type="InterPro" id="IPR002347">
    <property type="entry name" value="SDR_fam"/>
</dbReference>
<dbReference type="SUPFAM" id="SSF51735">
    <property type="entry name" value="NAD(P)-binding Rossmann-fold domains"/>
    <property type="match status" value="1"/>
</dbReference>
<evidence type="ECO:0000259" key="4">
    <source>
        <dbReference type="SMART" id="SM00822"/>
    </source>
</evidence>
<dbReference type="STRING" id="1121022.GCA_000376105_01075"/>
<gene>
    <name evidence="5" type="ORF">ABENE_10005</name>
</gene>
<name>V4Q1G7_9CAUL</name>
<sequence length="265" mass="28883">MSRRLVLITGASSGIGLAFARAYASHGWDVALTARRADRLEKLAEEIRLRFGVEAHALPADLAEANAPEDLQKSLLALGRNVDGLVNNAGYGQPGGFVANSLEQHKAFMQVMMMAPMELTHRFLPGMIEQKFGRIINVASLAGFLPASPGDTLYGPIKTFLTRFSQSLHLEVRDHGVHVSALCPGWTYSEFHDVVGTRSKLSKAIPEWWWMGADEVAREGYVAAEANRPCCVPGAPNKAVAALLNIVPGDWTMELASGQLRKIHR</sequence>
<dbReference type="PATRIC" id="fig|1121022.4.peg.2023"/>
<feature type="domain" description="Ketoreductase" evidence="4">
    <location>
        <begin position="4"/>
        <end position="188"/>
    </location>
</feature>
<dbReference type="PANTHER" id="PTHR44196">
    <property type="entry name" value="DEHYDROGENASE/REDUCTASE SDR FAMILY MEMBER 7B"/>
    <property type="match status" value="1"/>
</dbReference>
<evidence type="ECO:0000256" key="3">
    <source>
        <dbReference type="RuleBase" id="RU000363"/>
    </source>
</evidence>
<comment type="caution">
    <text evidence="5">The sequence shown here is derived from an EMBL/GenBank/DDBJ whole genome shotgun (WGS) entry which is preliminary data.</text>
</comment>
<dbReference type="Pfam" id="PF00106">
    <property type="entry name" value="adh_short"/>
    <property type="match status" value="1"/>
</dbReference>
<comment type="similarity">
    <text evidence="1 3">Belongs to the short-chain dehydrogenases/reductases (SDR) family.</text>
</comment>
<evidence type="ECO:0000256" key="2">
    <source>
        <dbReference type="ARBA" id="ARBA00023002"/>
    </source>
</evidence>
<dbReference type="GO" id="GO:0016020">
    <property type="term" value="C:membrane"/>
    <property type="evidence" value="ECO:0007669"/>
    <property type="project" value="TreeGrafter"/>
</dbReference>